<evidence type="ECO:0000256" key="1">
    <source>
        <dbReference type="ARBA" id="ARBA00022603"/>
    </source>
</evidence>
<dbReference type="AlphaFoldDB" id="A0AAE7STM1"/>
<proteinExistence type="predicted"/>
<dbReference type="Gene3D" id="3.40.50.150">
    <property type="entry name" value="Vaccinia Virus protein VP39"/>
    <property type="match status" value="1"/>
</dbReference>
<organism evidence="6 7">
    <name type="scientific">Serratia fonticola</name>
    <dbReference type="NCBI Taxonomy" id="47917"/>
    <lineage>
        <taxon>Bacteria</taxon>
        <taxon>Pseudomonadati</taxon>
        <taxon>Pseudomonadota</taxon>
        <taxon>Gammaproteobacteria</taxon>
        <taxon>Enterobacterales</taxon>
        <taxon>Yersiniaceae</taxon>
        <taxon>Serratia</taxon>
    </lineage>
</organism>
<name>A0AAE7STM1_SERFO</name>
<dbReference type="InterPro" id="IPR029063">
    <property type="entry name" value="SAM-dependent_MTases_sf"/>
</dbReference>
<dbReference type="Pfam" id="PF00145">
    <property type="entry name" value="DNA_methylase"/>
    <property type="match status" value="1"/>
</dbReference>
<reference evidence="7" key="1">
    <citation type="submission" date="2020-03" db="EMBL/GenBank/DDBJ databases">
        <title>Genome sequences of seven Enterobacteriaceae strains isolated from Canadian wastewater treatment facilities.</title>
        <authorList>
            <person name="Huang H."/>
            <person name="Chmara J.T."/>
            <person name="Duceppe M.-O."/>
        </authorList>
    </citation>
    <scope>NUCLEOTIDE SEQUENCE [LARGE SCALE GENOMIC DNA]</scope>
    <source>
        <strain evidence="7">Biosolid 3</strain>
    </source>
</reference>
<keyword evidence="3" id="KW-0680">Restriction system</keyword>
<evidence type="ECO:0000256" key="4">
    <source>
        <dbReference type="ARBA" id="ARBA00047422"/>
    </source>
</evidence>
<feature type="compositionally biased region" description="Basic and acidic residues" evidence="5">
    <location>
        <begin position="207"/>
        <end position="228"/>
    </location>
</feature>
<protein>
    <submittedName>
        <fullName evidence="6">DNA cytosine methyltransferase</fullName>
    </submittedName>
</protein>
<evidence type="ECO:0000313" key="6">
    <source>
        <dbReference type="EMBL" id="QXT42359.1"/>
    </source>
</evidence>
<comment type="catalytic activity">
    <reaction evidence="4">
        <text>a 2'-deoxycytidine in DNA + S-adenosyl-L-methionine = a 5-methyl-2'-deoxycytidine in DNA + S-adenosyl-L-homocysteine + H(+)</text>
        <dbReference type="Rhea" id="RHEA:13681"/>
        <dbReference type="Rhea" id="RHEA-COMP:11369"/>
        <dbReference type="Rhea" id="RHEA-COMP:11370"/>
        <dbReference type="ChEBI" id="CHEBI:15378"/>
        <dbReference type="ChEBI" id="CHEBI:57856"/>
        <dbReference type="ChEBI" id="CHEBI:59789"/>
        <dbReference type="ChEBI" id="CHEBI:85452"/>
        <dbReference type="ChEBI" id="CHEBI:85454"/>
        <dbReference type="EC" id="2.1.1.37"/>
    </reaction>
</comment>
<keyword evidence="2" id="KW-0808">Transferase</keyword>
<dbReference type="GO" id="GO:0003886">
    <property type="term" value="F:DNA (cytosine-5-)-methyltransferase activity"/>
    <property type="evidence" value="ECO:0007669"/>
    <property type="project" value="UniProtKB-EC"/>
</dbReference>
<feature type="region of interest" description="Disordered" evidence="5">
    <location>
        <begin position="273"/>
        <end position="303"/>
    </location>
</feature>
<evidence type="ECO:0000256" key="3">
    <source>
        <dbReference type="ARBA" id="ARBA00022747"/>
    </source>
</evidence>
<dbReference type="SUPFAM" id="SSF53335">
    <property type="entry name" value="S-adenosyl-L-methionine-dependent methyltransferases"/>
    <property type="match status" value="1"/>
</dbReference>
<evidence type="ECO:0000313" key="7">
    <source>
        <dbReference type="Proteomes" id="UP000503464"/>
    </source>
</evidence>
<evidence type="ECO:0000256" key="2">
    <source>
        <dbReference type="ARBA" id="ARBA00022679"/>
    </source>
</evidence>
<dbReference type="EMBL" id="CP054160">
    <property type="protein sequence ID" value="QXT42359.1"/>
    <property type="molecule type" value="Genomic_DNA"/>
</dbReference>
<evidence type="ECO:0000256" key="5">
    <source>
        <dbReference type="SAM" id="MobiDB-lite"/>
    </source>
</evidence>
<gene>
    <name evidence="6" type="ORF">G9399_10855</name>
</gene>
<dbReference type="RefSeq" id="WP_221035180.1">
    <property type="nucleotide sequence ID" value="NZ_CP054160.3"/>
</dbReference>
<keyword evidence="1 6" id="KW-0489">Methyltransferase</keyword>
<dbReference type="REBASE" id="401309">
    <property type="entry name" value="M.SfoB3ORF10855P"/>
</dbReference>
<feature type="compositionally biased region" description="Polar residues" evidence="5">
    <location>
        <begin position="232"/>
        <end position="250"/>
    </location>
</feature>
<feature type="region of interest" description="Disordered" evidence="5">
    <location>
        <begin position="207"/>
        <end position="261"/>
    </location>
</feature>
<sequence>MIPAAYYNEIDPYAAQWLRNLIAAGHIAPGDVDERSIEDVKPDDLRQYKQCHFFAGIGVWSHSLRRAGWSDDRPVWTGSCPCQPFSDAGKGAGFDDERHLWPSFQWLIQELRPEHIFGEQVASKSADVWFDLVQADLEGMGYTFGLVPYPSAGVGAPHIRDRAYWVAHADMQHKSSARNQTRLANTGWPLTAGRVVIADGIRRERREMPTQRCEHDRDAAKRHQDKYGTECGSETGTNWLGNATSEQQGQEPGFLHGPQSELGRGCRAVRLADSNDDRQQPGARGSGCGECPTKGNDNRGGSEINRVANTSGYRWQGGLSGWQAPQWKTKHGPVRCGCPNCRPGPVNGFWRDSDWLYCRDGKWRPVGPGTFPLVNGAPSRVGRLRAYGNAINSDAATAFIESYMEVIS</sequence>
<dbReference type="GO" id="GO:0032259">
    <property type="term" value="P:methylation"/>
    <property type="evidence" value="ECO:0007669"/>
    <property type="project" value="UniProtKB-KW"/>
</dbReference>
<dbReference type="GO" id="GO:0009307">
    <property type="term" value="P:DNA restriction-modification system"/>
    <property type="evidence" value="ECO:0007669"/>
    <property type="project" value="UniProtKB-KW"/>
</dbReference>
<dbReference type="InterPro" id="IPR001525">
    <property type="entry name" value="C5_MeTfrase"/>
</dbReference>
<accession>A0AAE7STM1</accession>
<dbReference type="Proteomes" id="UP000503464">
    <property type="component" value="Chromosome"/>
</dbReference>